<evidence type="ECO:0000313" key="3">
    <source>
        <dbReference type="Proteomes" id="UP000075238"/>
    </source>
</evidence>
<proteinExistence type="predicted"/>
<protein>
    <recommendedName>
        <fullName evidence="1">KfrB domain-containing protein</fullName>
    </recommendedName>
</protein>
<dbReference type="AlphaFoldDB" id="A0A142JJ00"/>
<dbReference type="STRING" id="1796606.A2G96_10070"/>
<evidence type="ECO:0000313" key="2">
    <source>
        <dbReference type="EMBL" id="AMR78062.1"/>
    </source>
</evidence>
<dbReference type="Proteomes" id="UP000075238">
    <property type="component" value="Chromosome 1"/>
</dbReference>
<dbReference type="EMBL" id="CP014844">
    <property type="protein sequence ID" value="AMR78062.1"/>
    <property type="molecule type" value="Genomic_DNA"/>
</dbReference>
<dbReference type="InterPro" id="IPR040782">
    <property type="entry name" value="KfrB"/>
</dbReference>
<sequence>MGTQQAALSVDECKRAVIDFCQRYPIALTIGYVIRDKQEDALGIPEATKERAGTIAGAYFPARRRVALAVSNIRGTQDVERTLRHELLGHLGINTFSAIDKRALLAGIAEAREQPGLIDLWRDAEREYPHEPVGRQAEEVFASACELISPDWYRRAPAGQLAFAEVCENRKRPMSLQDLVDIAALVADGLHRGERHQQIFPVRDNDQFCEGSYVGPVLKIDGPVALQRINRQGEVVRHSLVALSETVEVGKIVQISYKDGLGRVSTLGPARGVER</sequence>
<keyword evidence="3" id="KW-1185">Reference proteome</keyword>
<dbReference type="KEGG" id="cnan:A2G96_10070"/>
<dbReference type="Pfam" id="PF18790">
    <property type="entry name" value="KfrB"/>
    <property type="match status" value="1"/>
</dbReference>
<accession>A0A142JJ00</accession>
<gene>
    <name evidence="2" type="ORF">A2G96_10070</name>
</gene>
<reference evidence="2 3" key="1">
    <citation type="submission" date="2016-03" db="EMBL/GenBank/DDBJ databases">
        <title>Complete genome sequence of a novel chlorpyrifos degrading bacterium, Cupriavidus nantongensis sp. X1.</title>
        <authorList>
            <person name="Fang L."/>
        </authorList>
    </citation>
    <scope>NUCLEOTIDE SEQUENCE [LARGE SCALE GENOMIC DNA]</scope>
    <source>
        <strain evidence="2 3">X1</strain>
    </source>
</reference>
<organism evidence="2 3">
    <name type="scientific">Cupriavidus nantongensis</name>
    <dbReference type="NCBI Taxonomy" id="1796606"/>
    <lineage>
        <taxon>Bacteria</taxon>
        <taxon>Pseudomonadati</taxon>
        <taxon>Pseudomonadota</taxon>
        <taxon>Betaproteobacteria</taxon>
        <taxon>Burkholderiales</taxon>
        <taxon>Burkholderiaceae</taxon>
        <taxon>Cupriavidus</taxon>
    </lineage>
</organism>
<name>A0A142JJ00_9BURK</name>
<evidence type="ECO:0000259" key="1">
    <source>
        <dbReference type="Pfam" id="PF18790"/>
    </source>
</evidence>
<feature type="domain" description="KfrB" evidence="1">
    <location>
        <begin position="212"/>
        <end position="265"/>
    </location>
</feature>